<comment type="similarity">
    <text evidence="2">Belongs to the major facilitator superfamily. Sugar transporter (TC 2.A.1.1) family.</text>
</comment>
<evidence type="ECO:0000259" key="8">
    <source>
        <dbReference type="PROSITE" id="PS50850"/>
    </source>
</evidence>
<keyword evidence="4 7" id="KW-0812">Transmembrane</keyword>
<accession>A0A5H2YA32</accession>
<keyword evidence="6 7" id="KW-0472">Membrane</keyword>
<dbReference type="Gene3D" id="1.20.1250.20">
    <property type="entry name" value="MFS general substrate transporter like domains"/>
    <property type="match status" value="1"/>
</dbReference>
<dbReference type="InterPro" id="IPR005828">
    <property type="entry name" value="MFS_sugar_transport-like"/>
</dbReference>
<feature type="domain" description="Major facilitator superfamily (MFS) profile" evidence="8">
    <location>
        <begin position="1"/>
        <end position="74"/>
    </location>
</feature>
<dbReference type="EMBL" id="AP021819">
    <property type="protein sequence ID" value="BBN70466.1"/>
    <property type="molecule type" value="Genomic_DNA"/>
</dbReference>
<evidence type="ECO:0000256" key="4">
    <source>
        <dbReference type="ARBA" id="ARBA00022692"/>
    </source>
</evidence>
<keyword evidence="5 7" id="KW-1133">Transmembrane helix</keyword>
<gene>
    <name evidence="9" type="ORF">Prudu_1482S000100</name>
</gene>
<name>A0A5H2YA32_PRUDU</name>
<organism evidence="9">
    <name type="scientific">Prunus dulcis</name>
    <name type="common">Almond</name>
    <name type="synonym">Amygdalus dulcis</name>
    <dbReference type="NCBI Taxonomy" id="3755"/>
    <lineage>
        <taxon>Eukaryota</taxon>
        <taxon>Viridiplantae</taxon>
        <taxon>Streptophyta</taxon>
        <taxon>Embryophyta</taxon>
        <taxon>Tracheophyta</taxon>
        <taxon>Spermatophyta</taxon>
        <taxon>Magnoliopsida</taxon>
        <taxon>eudicotyledons</taxon>
        <taxon>Gunneridae</taxon>
        <taxon>Pentapetalae</taxon>
        <taxon>rosids</taxon>
        <taxon>fabids</taxon>
        <taxon>Rosales</taxon>
        <taxon>Rosaceae</taxon>
        <taxon>Amygdaloideae</taxon>
        <taxon>Amygdaleae</taxon>
        <taxon>Prunus</taxon>
    </lineage>
</organism>
<sequence length="81" mass="9069">MGAVPWIVMSAIFPINIKGQAGSFATLVNWLGLWLCSYSFNFLMSWSSYGTFILCAAINALAMFVILMVLETKRKTLEQIQ</sequence>
<evidence type="ECO:0000256" key="1">
    <source>
        <dbReference type="ARBA" id="ARBA00004141"/>
    </source>
</evidence>
<dbReference type="Pfam" id="PF00083">
    <property type="entry name" value="Sugar_tr"/>
    <property type="match status" value="1"/>
</dbReference>
<keyword evidence="3" id="KW-0762">Sugar transport</keyword>
<evidence type="ECO:0000256" key="3">
    <source>
        <dbReference type="ARBA" id="ARBA00022597"/>
    </source>
</evidence>
<evidence type="ECO:0000256" key="2">
    <source>
        <dbReference type="ARBA" id="ARBA00010992"/>
    </source>
</evidence>
<proteinExistence type="inferred from homology"/>
<evidence type="ECO:0000313" key="9">
    <source>
        <dbReference type="EMBL" id="BBN70466.1"/>
    </source>
</evidence>
<evidence type="ECO:0000256" key="6">
    <source>
        <dbReference type="ARBA" id="ARBA00023136"/>
    </source>
</evidence>
<dbReference type="AlphaFoldDB" id="A0A5H2YA32"/>
<protein>
    <submittedName>
        <fullName evidence="9">Major facilitator superfamily protein</fullName>
    </submittedName>
</protein>
<reference evidence="9" key="1">
    <citation type="journal article" date="2019" name="Science">
        <title>Mutation of a bHLH transcription factor allowed almond domestication.</title>
        <authorList>
            <person name="Sanchez-Perez R."/>
            <person name="Pavan S."/>
            <person name="Mazzeo R."/>
            <person name="Moldovan C."/>
            <person name="Aiese Cigliano R."/>
            <person name="Del Cueto J."/>
            <person name="Ricciardi F."/>
            <person name="Lotti C."/>
            <person name="Ricciardi L."/>
            <person name="Dicenta F."/>
            <person name="Lopez-Marques R.L."/>
            <person name="Lindberg Moller B."/>
        </authorList>
    </citation>
    <scope>NUCLEOTIDE SEQUENCE</scope>
</reference>
<feature type="transmembrane region" description="Helical" evidence="7">
    <location>
        <begin position="21"/>
        <end position="40"/>
    </location>
</feature>
<comment type="subcellular location">
    <subcellularLocation>
        <location evidence="1">Membrane</location>
        <topology evidence="1">Multi-pass membrane protein</topology>
    </subcellularLocation>
</comment>
<dbReference type="InterPro" id="IPR036259">
    <property type="entry name" value="MFS_trans_sf"/>
</dbReference>
<dbReference type="PROSITE" id="PS50850">
    <property type="entry name" value="MFS"/>
    <property type="match status" value="1"/>
</dbReference>
<feature type="transmembrane region" description="Helical" evidence="7">
    <location>
        <begin position="46"/>
        <end position="70"/>
    </location>
</feature>
<dbReference type="PANTHER" id="PTHR48021:SF13">
    <property type="entry name" value="SUGAR TRANSPORTER ERD6-LIKE 7"/>
    <property type="match status" value="1"/>
</dbReference>
<dbReference type="GO" id="GO:0016020">
    <property type="term" value="C:membrane"/>
    <property type="evidence" value="ECO:0007669"/>
    <property type="project" value="UniProtKB-SubCell"/>
</dbReference>
<dbReference type="SUPFAM" id="SSF103473">
    <property type="entry name" value="MFS general substrate transporter"/>
    <property type="match status" value="1"/>
</dbReference>
<dbReference type="InterPro" id="IPR050549">
    <property type="entry name" value="MFS_Trehalose_Transporter"/>
</dbReference>
<dbReference type="InterPro" id="IPR020846">
    <property type="entry name" value="MFS_dom"/>
</dbReference>
<keyword evidence="3" id="KW-0813">Transport</keyword>
<evidence type="ECO:0000256" key="5">
    <source>
        <dbReference type="ARBA" id="ARBA00022989"/>
    </source>
</evidence>
<dbReference type="GO" id="GO:0022857">
    <property type="term" value="F:transmembrane transporter activity"/>
    <property type="evidence" value="ECO:0007669"/>
    <property type="project" value="InterPro"/>
</dbReference>
<dbReference type="PANTHER" id="PTHR48021">
    <property type="match status" value="1"/>
</dbReference>
<evidence type="ECO:0000256" key="7">
    <source>
        <dbReference type="SAM" id="Phobius"/>
    </source>
</evidence>